<name>A0A2S7KWM6_9FLAO</name>
<evidence type="ECO:0000313" key="1">
    <source>
        <dbReference type="EMBL" id="PQB07055.1"/>
    </source>
</evidence>
<dbReference type="RefSeq" id="WP_104809291.1">
    <property type="nucleotide sequence ID" value="NZ_MQUA01000013.1"/>
</dbReference>
<dbReference type="PROSITE" id="PS51257">
    <property type="entry name" value="PROKAR_LIPOPROTEIN"/>
    <property type="match status" value="1"/>
</dbReference>
<accession>A0A2S7KWM6</accession>
<proteinExistence type="predicted"/>
<keyword evidence="2" id="KW-1185">Reference proteome</keyword>
<comment type="caution">
    <text evidence="1">The sequence shown here is derived from an EMBL/GenBank/DDBJ whole genome shotgun (WGS) entry which is preliminary data.</text>
</comment>
<organism evidence="1 2">
    <name type="scientific">Polaribacter filamentus</name>
    <dbReference type="NCBI Taxonomy" id="53483"/>
    <lineage>
        <taxon>Bacteria</taxon>
        <taxon>Pseudomonadati</taxon>
        <taxon>Bacteroidota</taxon>
        <taxon>Flavobacteriia</taxon>
        <taxon>Flavobacteriales</taxon>
        <taxon>Flavobacteriaceae</taxon>
    </lineage>
</organism>
<dbReference type="OrthoDB" id="1202222at2"/>
<reference evidence="1 2" key="1">
    <citation type="submission" date="2016-11" db="EMBL/GenBank/DDBJ databases">
        <title>Trade-off between light-utilization and light-protection in marine flavobacteria.</title>
        <authorList>
            <person name="Kumagai Y."/>
        </authorList>
    </citation>
    <scope>NUCLEOTIDE SEQUENCE [LARGE SCALE GENOMIC DNA]</scope>
    <source>
        <strain evidence="1 2">ATCC 700397</strain>
    </source>
</reference>
<evidence type="ECO:0000313" key="2">
    <source>
        <dbReference type="Proteomes" id="UP000239522"/>
    </source>
</evidence>
<dbReference type="EMBL" id="MQUA01000013">
    <property type="protein sequence ID" value="PQB07055.1"/>
    <property type="molecule type" value="Genomic_DNA"/>
</dbReference>
<protein>
    <recommendedName>
        <fullName evidence="3">SPOR domain-containing protein</fullName>
    </recommendedName>
</protein>
<evidence type="ECO:0008006" key="3">
    <source>
        <dbReference type="Google" id="ProtNLM"/>
    </source>
</evidence>
<gene>
    <name evidence="1" type="ORF">BST83_07770</name>
</gene>
<dbReference type="Proteomes" id="UP000239522">
    <property type="component" value="Unassembled WGS sequence"/>
</dbReference>
<sequence>MKNSTTLLFFFLLVFSCTKKEVKKEKQEVLEPILKDPIVQIDYESKEEVSKLVFTVQIAALRNSNEKFANIANVSLHQENSLTKYRLGAFETYKEAREFRLKISNEYKGAFVQALKNNVPISITEALQK</sequence>
<dbReference type="AlphaFoldDB" id="A0A2S7KWM6"/>